<evidence type="ECO:0000313" key="3">
    <source>
        <dbReference type="Proteomes" id="UP000238634"/>
    </source>
</evidence>
<accession>A0A2T1DN94</accession>
<evidence type="ECO:0000313" key="2">
    <source>
        <dbReference type="EMBL" id="PSB21963.1"/>
    </source>
</evidence>
<keyword evidence="1" id="KW-0812">Transmembrane</keyword>
<feature type="transmembrane region" description="Helical" evidence="1">
    <location>
        <begin position="121"/>
        <end position="140"/>
    </location>
</feature>
<dbReference type="Pfam" id="PF09900">
    <property type="entry name" value="DUF2127"/>
    <property type="match status" value="1"/>
</dbReference>
<proteinExistence type="predicted"/>
<dbReference type="InterPro" id="IPR021125">
    <property type="entry name" value="DUF2127"/>
</dbReference>
<reference evidence="2 3" key="1">
    <citation type="submission" date="2018-02" db="EMBL/GenBank/DDBJ databases">
        <authorList>
            <person name="Cohen D.B."/>
            <person name="Kent A.D."/>
        </authorList>
    </citation>
    <scope>NUCLEOTIDE SEQUENCE [LARGE SCALE GENOMIC DNA]</scope>
    <source>
        <strain evidence="2 3">ULC007</strain>
    </source>
</reference>
<reference evidence="2 3" key="2">
    <citation type="submission" date="2018-03" db="EMBL/GenBank/DDBJ databases">
        <title>The ancient ancestry and fast evolution of plastids.</title>
        <authorList>
            <person name="Moore K.R."/>
            <person name="Magnabosco C."/>
            <person name="Momper L."/>
            <person name="Gold D.A."/>
            <person name="Bosak T."/>
            <person name="Fournier G.P."/>
        </authorList>
    </citation>
    <scope>NUCLEOTIDE SEQUENCE [LARGE SCALE GENOMIC DNA]</scope>
    <source>
        <strain evidence="2 3">ULC007</strain>
    </source>
</reference>
<feature type="transmembrane region" description="Helical" evidence="1">
    <location>
        <begin position="70"/>
        <end position="90"/>
    </location>
</feature>
<feature type="transmembrane region" description="Helical" evidence="1">
    <location>
        <begin position="12"/>
        <end position="33"/>
    </location>
</feature>
<dbReference type="AlphaFoldDB" id="A0A2T1DN94"/>
<protein>
    <submittedName>
        <fullName evidence="2">DUF2127 domain-containing protein</fullName>
    </submittedName>
</protein>
<dbReference type="Proteomes" id="UP000238634">
    <property type="component" value="Unassembled WGS sequence"/>
</dbReference>
<keyword evidence="1" id="KW-0472">Membrane</keyword>
<dbReference type="OrthoDB" id="572497at2"/>
<keyword evidence="3" id="KW-1185">Reference proteome</keyword>
<feature type="transmembrane region" description="Helical" evidence="1">
    <location>
        <begin position="97"/>
        <end position="115"/>
    </location>
</feature>
<keyword evidence="1" id="KW-1133">Transmembrane helix</keyword>
<comment type="caution">
    <text evidence="2">The sequence shown here is derived from an EMBL/GenBank/DDBJ whole genome shotgun (WGS) entry which is preliminary data.</text>
</comment>
<sequence>MKKRPFGLLAIVVYKSFVASLLMVTAIALLLAMNNYEGLQDFASNYELEGKAGIIEWILDKILNLNPRTLQFSGVGAATYAIVTAIEAIGLWHEKRWAHILVLGLVGISIPPEIYELTQGFSFLKFIVFVVNVAVFWYLIRTFPKHKEHKH</sequence>
<dbReference type="EMBL" id="PVWG01000001">
    <property type="protein sequence ID" value="PSB21963.1"/>
    <property type="molecule type" value="Genomic_DNA"/>
</dbReference>
<evidence type="ECO:0000256" key="1">
    <source>
        <dbReference type="SAM" id="Phobius"/>
    </source>
</evidence>
<dbReference type="RefSeq" id="WP_073068987.1">
    <property type="nucleotide sequence ID" value="NZ_MPPI01000001.1"/>
</dbReference>
<name>A0A2T1DN94_9CYAN</name>
<dbReference type="STRING" id="1920490.GCA_001895925_00677"/>
<organism evidence="2 3">
    <name type="scientific">Phormidesmis priestleyi ULC007</name>
    <dbReference type="NCBI Taxonomy" id="1920490"/>
    <lineage>
        <taxon>Bacteria</taxon>
        <taxon>Bacillati</taxon>
        <taxon>Cyanobacteriota</taxon>
        <taxon>Cyanophyceae</taxon>
        <taxon>Leptolyngbyales</taxon>
        <taxon>Leptolyngbyaceae</taxon>
        <taxon>Phormidesmis</taxon>
    </lineage>
</organism>
<gene>
    <name evidence="2" type="ORF">C7B65_00660</name>
</gene>